<dbReference type="SUPFAM" id="SSF81301">
    <property type="entry name" value="Nucleotidyltransferase"/>
    <property type="match status" value="1"/>
</dbReference>
<gene>
    <name evidence="2" type="ORF">A6F49_15960</name>
</gene>
<dbReference type="InterPro" id="IPR043519">
    <property type="entry name" value="NT_sf"/>
</dbReference>
<protein>
    <recommendedName>
        <fullName evidence="4">GrpB family protein</fullName>
    </recommendedName>
</protein>
<keyword evidence="3" id="KW-1185">Reference proteome</keyword>
<dbReference type="PANTHER" id="PTHR34822">
    <property type="entry name" value="GRPB DOMAIN PROTEIN (AFU_ORTHOLOGUE AFUA_1G01530)"/>
    <property type="match status" value="1"/>
</dbReference>
<dbReference type="EMBL" id="LXEY01000022">
    <property type="protein sequence ID" value="OAV59348.1"/>
    <property type="molecule type" value="Genomic_DNA"/>
</dbReference>
<organism evidence="2 3">
    <name type="scientific">Enteractinococcus helveticum</name>
    <dbReference type="NCBI Taxonomy" id="1837282"/>
    <lineage>
        <taxon>Bacteria</taxon>
        <taxon>Bacillati</taxon>
        <taxon>Actinomycetota</taxon>
        <taxon>Actinomycetes</taxon>
        <taxon>Micrococcales</taxon>
        <taxon>Micrococcaceae</taxon>
    </lineage>
</organism>
<comment type="caution">
    <text evidence="2">The sequence shown here is derived from an EMBL/GenBank/DDBJ whole genome shotgun (WGS) entry which is preliminary data.</text>
</comment>
<evidence type="ECO:0000313" key="3">
    <source>
        <dbReference type="Proteomes" id="UP000078292"/>
    </source>
</evidence>
<dbReference type="Pfam" id="PF04229">
    <property type="entry name" value="GrpB"/>
    <property type="match status" value="1"/>
</dbReference>
<accession>A0A1B7LWE9</accession>
<sequence>MTPRAARSPDPDDEDALSEVSVGPLTPHNETVLLVDYDPTWPAIFATEQQRVLESLGDTAVAVEHVGSTAVPGLMAKPIIDIVLAVHDSADETSYVPALEDIGYTLRIREPDWFEHRVLTRQHPAVNLHVFTAGASEMTRMLRFRDHLRRHPADRERYAAAKQGLARRTWRYVNDYADAKDDVIAMIQDAMTPER</sequence>
<dbReference type="InterPro" id="IPR007344">
    <property type="entry name" value="GrpB/CoaE"/>
</dbReference>
<dbReference type="PANTHER" id="PTHR34822:SF1">
    <property type="entry name" value="GRPB FAMILY PROTEIN"/>
    <property type="match status" value="1"/>
</dbReference>
<dbReference type="Proteomes" id="UP000078292">
    <property type="component" value="Unassembled WGS sequence"/>
</dbReference>
<dbReference type="AlphaFoldDB" id="A0A1B7LWE9"/>
<dbReference type="Gene3D" id="3.30.460.10">
    <property type="entry name" value="Beta Polymerase, domain 2"/>
    <property type="match status" value="1"/>
</dbReference>
<name>A0A1B7LWE9_9MICC</name>
<evidence type="ECO:0000313" key="2">
    <source>
        <dbReference type="EMBL" id="OAV59348.1"/>
    </source>
</evidence>
<dbReference type="OrthoDB" id="9799092at2"/>
<reference evidence="2 3" key="1">
    <citation type="submission" date="2016-04" db="EMBL/GenBank/DDBJ databases">
        <title>First whole genome shotgun sequence of the bacterium Enteractinococcus sp. strain UASWS1574.</title>
        <authorList>
            <person name="Crovadore J."/>
            <person name="Chablais R."/>
            <person name="Lefort F."/>
        </authorList>
    </citation>
    <scope>NUCLEOTIDE SEQUENCE [LARGE SCALE GENOMIC DNA]</scope>
    <source>
        <strain evidence="2 3">UASWS1574</strain>
    </source>
</reference>
<feature type="region of interest" description="Disordered" evidence="1">
    <location>
        <begin position="1"/>
        <end position="23"/>
    </location>
</feature>
<proteinExistence type="predicted"/>
<evidence type="ECO:0008006" key="4">
    <source>
        <dbReference type="Google" id="ProtNLM"/>
    </source>
</evidence>
<dbReference type="STRING" id="1837282.A6F49_15960"/>
<evidence type="ECO:0000256" key="1">
    <source>
        <dbReference type="SAM" id="MobiDB-lite"/>
    </source>
</evidence>
<dbReference type="RefSeq" id="WP_043058700.1">
    <property type="nucleotide sequence ID" value="NZ_LXEY01000022.1"/>
</dbReference>